<feature type="domain" description="RNase H type-1" evidence="1">
    <location>
        <begin position="113"/>
        <end position="176"/>
    </location>
</feature>
<dbReference type="Gene3D" id="3.30.420.10">
    <property type="entry name" value="Ribonuclease H-like superfamily/Ribonuclease H"/>
    <property type="match status" value="1"/>
</dbReference>
<evidence type="ECO:0000313" key="2">
    <source>
        <dbReference type="EMBL" id="RDX93521.1"/>
    </source>
</evidence>
<dbReference type="InterPro" id="IPR036397">
    <property type="entry name" value="RNaseH_sf"/>
</dbReference>
<dbReference type="OrthoDB" id="2016287at2759"/>
<evidence type="ECO:0000313" key="3">
    <source>
        <dbReference type="Proteomes" id="UP000257109"/>
    </source>
</evidence>
<evidence type="ECO:0000259" key="1">
    <source>
        <dbReference type="Pfam" id="PF13456"/>
    </source>
</evidence>
<keyword evidence="3" id="KW-1185">Reference proteome</keyword>
<accession>A0A371GSK6</accession>
<dbReference type="Pfam" id="PF13456">
    <property type="entry name" value="RVT_3"/>
    <property type="match status" value="1"/>
</dbReference>
<dbReference type="AlphaFoldDB" id="A0A371GSK6"/>
<dbReference type="PANTHER" id="PTHR48475">
    <property type="entry name" value="RIBONUCLEASE H"/>
    <property type="match status" value="1"/>
</dbReference>
<proteinExistence type="predicted"/>
<dbReference type="GO" id="GO:0004523">
    <property type="term" value="F:RNA-DNA hybrid ribonuclease activity"/>
    <property type="evidence" value="ECO:0007669"/>
    <property type="project" value="InterPro"/>
</dbReference>
<reference evidence="2" key="1">
    <citation type="submission" date="2018-05" db="EMBL/GenBank/DDBJ databases">
        <title>Draft genome of Mucuna pruriens seed.</title>
        <authorList>
            <person name="Nnadi N.E."/>
            <person name="Vos R."/>
            <person name="Hasami M.H."/>
            <person name="Devisetty U.K."/>
            <person name="Aguiy J.C."/>
        </authorList>
    </citation>
    <scope>NUCLEOTIDE SEQUENCE [LARGE SCALE GENOMIC DNA]</scope>
    <source>
        <strain evidence="2">JCA_2017</strain>
    </source>
</reference>
<dbReference type="InterPro" id="IPR012337">
    <property type="entry name" value="RNaseH-like_sf"/>
</dbReference>
<name>A0A371GSK6_MUCPR</name>
<comment type="caution">
    <text evidence="2">The sequence shown here is derived from an EMBL/GenBank/DDBJ whole genome shotgun (WGS) entry which is preliminary data.</text>
</comment>
<dbReference type="GO" id="GO:0003676">
    <property type="term" value="F:nucleic acid binding"/>
    <property type="evidence" value="ECO:0007669"/>
    <property type="project" value="InterPro"/>
</dbReference>
<dbReference type="Proteomes" id="UP000257109">
    <property type="component" value="Unassembled WGS sequence"/>
</dbReference>
<feature type="non-terminal residue" evidence="2">
    <location>
        <position position="1"/>
    </location>
</feature>
<sequence length="184" mass="21409">MLAHTTWLIAKADPLNYIFKKPTLTGRITRWKMAMLEYDIVYKSQKAIKGSTLTEQLAHHPLGKYQPLLHEFLDEHIMSVDEIRLTIELDEWKLWFDGALNLLGFDCTNNMAEYKMLTAFGDSTLVIYQLCGEWETRDAKLIPYHNHIMEISKHFTNITFLYVPRDDNQMVDALATLSSILQVN</sequence>
<dbReference type="SUPFAM" id="SSF53098">
    <property type="entry name" value="Ribonuclease H-like"/>
    <property type="match status" value="1"/>
</dbReference>
<dbReference type="EMBL" id="QJKJ01004596">
    <property type="protein sequence ID" value="RDX93521.1"/>
    <property type="molecule type" value="Genomic_DNA"/>
</dbReference>
<dbReference type="InterPro" id="IPR002156">
    <property type="entry name" value="RNaseH_domain"/>
</dbReference>
<organism evidence="2 3">
    <name type="scientific">Mucuna pruriens</name>
    <name type="common">Velvet bean</name>
    <name type="synonym">Dolichos pruriens</name>
    <dbReference type="NCBI Taxonomy" id="157652"/>
    <lineage>
        <taxon>Eukaryota</taxon>
        <taxon>Viridiplantae</taxon>
        <taxon>Streptophyta</taxon>
        <taxon>Embryophyta</taxon>
        <taxon>Tracheophyta</taxon>
        <taxon>Spermatophyta</taxon>
        <taxon>Magnoliopsida</taxon>
        <taxon>eudicotyledons</taxon>
        <taxon>Gunneridae</taxon>
        <taxon>Pentapetalae</taxon>
        <taxon>rosids</taxon>
        <taxon>fabids</taxon>
        <taxon>Fabales</taxon>
        <taxon>Fabaceae</taxon>
        <taxon>Papilionoideae</taxon>
        <taxon>50 kb inversion clade</taxon>
        <taxon>NPAAA clade</taxon>
        <taxon>indigoferoid/millettioid clade</taxon>
        <taxon>Phaseoleae</taxon>
        <taxon>Mucuna</taxon>
    </lineage>
</organism>
<dbReference type="PANTHER" id="PTHR48475:SF1">
    <property type="entry name" value="RNASE H TYPE-1 DOMAIN-CONTAINING PROTEIN"/>
    <property type="match status" value="1"/>
</dbReference>
<protein>
    <submittedName>
        <fullName evidence="2">RnhA</fullName>
    </submittedName>
</protein>
<gene>
    <name evidence="2" type="primary">rnhA</name>
    <name evidence="2" type="ORF">CR513_24199</name>
</gene>